<dbReference type="InterPro" id="IPR029033">
    <property type="entry name" value="His_PPase_superfam"/>
</dbReference>
<sequence length="199" mass="22717">MSSTTTEHKRPSKIFLIRHARPLVSKKGFFSASDARAFISDYDAAAVEEFVMRHEAIPYQEIKQVYCSTLLRSQLTAQAIFGEDVELIVRHEFREFERKIFSLPLLKLPIRFWLLSARALWMLGFNSKGIETFHQAKARARECAALLAQEAGTQQTVILVAHGLLNNFIRWYLQDMGWKSSLHEGSGFLGVTVLEKQTA</sequence>
<dbReference type="Gene3D" id="3.40.50.1240">
    <property type="entry name" value="Phosphoglycerate mutase-like"/>
    <property type="match status" value="1"/>
</dbReference>
<gene>
    <name evidence="1" type="ORF">H9Q13_07420</name>
</gene>
<comment type="caution">
    <text evidence="1">The sequence shown here is derived from an EMBL/GenBank/DDBJ whole genome shotgun (WGS) entry which is preliminary data.</text>
</comment>
<reference evidence="1 2" key="1">
    <citation type="submission" date="2020-09" db="EMBL/GenBank/DDBJ databases">
        <title>Genome sequencing and assembly of Pontibacter sp.</title>
        <authorList>
            <person name="Chhetri G."/>
        </authorList>
    </citation>
    <scope>NUCLEOTIDE SEQUENCE [LARGE SCALE GENOMIC DNA]</scope>
    <source>
        <strain evidence="1 2">JH31</strain>
    </source>
</reference>
<dbReference type="InterPro" id="IPR013078">
    <property type="entry name" value="His_Pase_superF_clade-1"/>
</dbReference>
<accession>A0ABR7XFB6</accession>
<dbReference type="EMBL" id="JACXAJ010000002">
    <property type="protein sequence ID" value="MBD1396990.1"/>
    <property type="molecule type" value="Genomic_DNA"/>
</dbReference>
<dbReference type="Proteomes" id="UP000625551">
    <property type="component" value="Unassembled WGS sequence"/>
</dbReference>
<evidence type="ECO:0000313" key="1">
    <source>
        <dbReference type="EMBL" id="MBD1396990.1"/>
    </source>
</evidence>
<protein>
    <submittedName>
        <fullName evidence="1">Histidine phosphatase family protein</fullName>
    </submittedName>
</protein>
<dbReference type="Pfam" id="PF00300">
    <property type="entry name" value="His_Phos_1"/>
    <property type="match status" value="1"/>
</dbReference>
<evidence type="ECO:0000313" key="2">
    <source>
        <dbReference type="Proteomes" id="UP000625551"/>
    </source>
</evidence>
<keyword evidence="2" id="KW-1185">Reference proteome</keyword>
<dbReference type="SUPFAM" id="SSF53254">
    <property type="entry name" value="Phosphoglycerate mutase-like"/>
    <property type="match status" value="1"/>
</dbReference>
<name>A0ABR7XFB6_9BACT</name>
<proteinExistence type="predicted"/>
<organism evidence="1 2">
    <name type="scientific">Pontibacter aquaedesilientis</name>
    <dbReference type="NCBI Taxonomy" id="2766980"/>
    <lineage>
        <taxon>Bacteria</taxon>
        <taxon>Pseudomonadati</taxon>
        <taxon>Bacteroidota</taxon>
        <taxon>Cytophagia</taxon>
        <taxon>Cytophagales</taxon>
        <taxon>Hymenobacteraceae</taxon>
        <taxon>Pontibacter</taxon>
    </lineage>
</organism>